<evidence type="ECO:0000313" key="1">
    <source>
        <dbReference type="EMBL" id="KAG9474952.1"/>
    </source>
</evidence>
<comment type="caution">
    <text evidence="1">The sequence shown here is derived from an EMBL/GenBank/DDBJ whole genome shotgun (WGS) entry which is preliminary data.</text>
</comment>
<gene>
    <name evidence="1" type="ORF">GDO78_003425</name>
</gene>
<dbReference type="AlphaFoldDB" id="A0A8J6K0G5"/>
<organism evidence="1 2">
    <name type="scientific">Eleutherodactylus coqui</name>
    <name type="common">Puerto Rican coqui</name>
    <dbReference type="NCBI Taxonomy" id="57060"/>
    <lineage>
        <taxon>Eukaryota</taxon>
        <taxon>Metazoa</taxon>
        <taxon>Chordata</taxon>
        <taxon>Craniata</taxon>
        <taxon>Vertebrata</taxon>
        <taxon>Euteleostomi</taxon>
        <taxon>Amphibia</taxon>
        <taxon>Batrachia</taxon>
        <taxon>Anura</taxon>
        <taxon>Neobatrachia</taxon>
        <taxon>Hyloidea</taxon>
        <taxon>Eleutherodactylidae</taxon>
        <taxon>Eleutherodactylinae</taxon>
        <taxon>Eleutherodactylus</taxon>
        <taxon>Eleutherodactylus</taxon>
    </lineage>
</organism>
<dbReference type="Proteomes" id="UP000770717">
    <property type="component" value="Unassembled WGS sequence"/>
</dbReference>
<name>A0A8J6K0G5_ELECQ</name>
<dbReference type="EMBL" id="WNTK01000012">
    <property type="protein sequence ID" value="KAG9474952.1"/>
    <property type="molecule type" value="Genomic_DNA"/>
</dbReference>
<accession>A0A8J6K0G5</accession>
<protein>
    <submittedName>
        <fullName evidence="1">Uncharacterized protein</fullName>
    </submittedName>
</protein>
<reference evidence="1" key="1">
    <citation type="thesis" date="2020" institute="ProQuest LLC" country="789 East Eisenhower Parkway, Ann Arbor, MI, USA">
        <title>Comparative Genomics and Chromosome Evolution.</title>
        <authorList>
            <person name="Mudd A.B."/>
        </authorList>
    </citation>
    <scope>NUCLEOTIDE SEQUENCE</scope>
    <source>
        <strain evidence="1">HN-11 Male</strain>
        <tissue evidence="1">Kidney and liver</tissue>
    </source>
</reference>
<evidence type="ECO:0000313" key="2">
    <source>
        <dbReference type="Proteomes" id="UP000770717"/>
    </source>
</evidence>
<keyword evidence="2" id="KW-1185">Reference proteome</keyword>
<proteinExistence type="predicted"/>
<sequence length="73" mass="8740">MNLKKVYIKKKSWVLLFLLDLSESEDRKLRGLRHFSLHHAKENAKKTELLHETSLFTPLGWRSVIRLPILLRF</sequence>